<dbReference type="InterPro" id="IPR001845">
    <property type="entry name" value="HTH_ArsR_DNA-bd_dom"/>
</dbReference>
<dbReference type="InterPro" id="IPR036390">
    <property type="entry name" value="WH_DNA-bd_sf"/>
</dbReference>
<accession>A0A972FGS8</accession>
<dbReference type="InterPro" id="IPR011991">
    <property type="entry name" value="ArsR-like_HTH"/>
</dbReference>
<reference evidence="5" key="1">
    <citation type="submission" date="2019-12" db="EMBL/GenBank/DDBJ databases">
        <title>Comparative genomics gives insights into the taxonomy of the Azoarcus-Aromatoleum group and reveals separate origins of nif in the plant-associated Azoarcus and non-plant-associated Aromatoleum sub-groups.</title>
        <authorList>
            <person name="Lafos M."/>
            <person name="Maluk M."/>
            <person name="Batista M."/>
            <person name="Junghare M."/>
            <person name="Carmona M."/>
            <person name="Faoro H."/>
            <person name="Cruz L.M."/>
            <person name="Battistoni F."/>
            <person name="De Souza E."/>
            <person name="Pedrosa F."/>
            <person name="Chen W.-M."/>
            <person name="Poole P.S."/>
            <person name="Dixon R.A."/>
            <person name="James E.K."/>
        </authorList>
    </citation>
    <scope>NUCLEOTIDE SEQUENCE</scope>
    <source>
        <strain evidence="5">NSC3</strain>
    </source>
</reference>
<keyword evidence="6" id="KW-1185">Reference proteome</keyword>
<proteinExistence type="predicted"/>
<keyword evidence="1" id="KW-0805">Transcription regulation</keyword>
<name>A0A972FGS8_9RHOO</name>
<dbReference type="Proteomes" id="UP000599523">
    <property type="component" value="Unassembled WGS sequence"/>
</dbReference>
<dbReference type="GO" id="GO:0003700">
    <property type="term" value="F:DNA-binding transcription factor activity"/>
    <property type="evidence" value="ECO:0007669"/>
    <property type="project" value="InterPro"/>
</dbReference>
<dbReference type="EMBL" id="WTVM01000013">
    <property type="protein sequence ID" value="NMG02056.1"/>
    <property type="molecule type" value="Genomic_DNA"/>
</dbReference>
<protein>
    <submittedName>
        <fullName evidence="5">Metalloregulator ArsR/SmtB family transcription factor</fullName>
    </submittedName>
</protein>
<feature type="domain" description="HTH arsR-type" evidence="4">
    <location>
        <begin position="4"/>
        <end position="101"/>
    </location>
</feature>
<organism evidence="5 6">
    <name type="scientific">Azoarcus taiwanensis</name>
    <dbReference type="NCBI Taxonomy" id="666964"/>
    <lineage>
        <taxon>Bacteria</taxon>
        <taxon>Pseudomonadati</taxon>
        <taxon>Pseudomonadota</taxon>
        <taxon>Betaproteobacteria</taxon>
        <taxon>Rhodocyclales</taxon>
        <taxon>Zoogloeaceae</taxon>
        <taxon>Azoarcus</taxon>
    </lineage>
</organism>
<keyword evidence="3" id="KW-0804">Transcription</keyword>
<sequence length="105" mass="11306">METSNRLTEQEAVAALAALSNATRLRLFRLLVRAGHDGLNVGELQRLLEQPASTLAHHLSKLTSAGLVQQNRLGREVVCTAGYARMDNLLAYLTEQCCSGASAAQ</sequence>
<evidence type="ECO:0000256" key="3">
    <source>
        <dbReference type="ARBA" id="ARBA00023163"/>
    </source>
</evidence>
<dbReference type="InterPro" id="IPR051011">
    <property type="entry name" value="Metal_resp_trans_reg"/>
</dbReference>
<dbReference type="RefSeq" id="WP_168986848.1">
    <property type="nucleotide sequence ID" value="NZ_CAWPHM010000044.1"/>
</dbReference>
<dbReference type="SUPFAM" id="SSF46785">
    <property type="entry name" value="Winged helix' DNA-binding domain"/>
    <property type="match status" value="1"/>
</dbReference>
<dbReference type="PROSITE" id="PS50987">
    <property type="entry name" value="HTH_ARSR_2"/>
    <property type="match status" value="1"/>
</dbReference>
<dbReference type="InterPro" id="IPR036388">
    <property type="entry name" value="WH-like_DNA-bd_sf"/>
</dbReference>
<dbReference type="PANTHER" id="PTHR43132:SF2">
    <property type="entry name" value="ARSENICAL RESISTANCE OPERON REPRESSOR ARSR-RELATED"/>
    <property type="match status" value="1"/>
</dbReference>
<dbReference type="PANTHER" id="PTHR43132">
    <property type="entry name" value="ARSENICAL RESISTANCE OPERON REPRESSOR ARSR-RELATED"/>
    <property type="match status" value="1"/>
</dbReference>
<dbReference type="NCBIfam" id="NF033788">
    <property type="entry name" value="HTH_metalloreg"/>
    <property type="match status" value="1"/>
</dbReference>
<dbReference type="AlphaFoldDB" id="A0A972FGS8"/>
<dbReference type="Gene3D" id="1.10.10.10">
    <property type="entry name" value="Winged helix-like DNA-binding domain superfamily/Winged helix DNA-binding domain"/>
    <property type="match status" value="1"/>
</dbReference>
<evidence type="ECO:0000313" key="5">
    <source>
        <dbReference type="EMBL" id="NMG02056.1"/>
    </source>
</evidence>
<evidence type="ECO:0000259" key="4">
    <source>
        <dbReference type="PROSITE" id="PS50987"/>
    </source>
</evidence>
<dbReference type="Pfam" id="PF12840">
    <property type="entry name" value="HTH_20"/>
    <property type="match status" value="1"/>
</dbReference>
<dbReference type="CDD" id="cd00090">
    <property type="entry name" value="HTH_ARSR"/>
    <property type="match status" value="1"/>
</dbReference>
<dbReference type="GO" id="GO:0003677">
    <property type="term" value="F:DNA binding"/>
    <property type="evidence" value="ECO:0007669"/>
    <property type="project" value="UniProtKB-KW"/>
</dbReference>
<gene>
    <name evidence="5" type="ORF">GPA21_03605</name>
</gene>
<keyword evidence="2" id="KW-0238">DNA-binding</keyword>
<comment type="caution">
    <text evidence="5">The sequence shown here is derived from an EMBL/GenBank/DDBJ whole genome shotgun (WGS) entry which is preliminary data.</text>
</comment>
<dbReference type="PRINTS" id="PR00778">
    <property type="entry name" value="HTHARSR"/>
</dbReference>
<dbReference type="SMART" id="SM00418">
    <property type="entry name" value="HTH_ARSR"/>
    <property type="match status" value="1"/>
</dbReference>
<evidence type="ECO:0000256" key="1">
    <source>
        <dbReference type="ARBA" id="ARBA00023015"/>
    </source>
</evidence>
<evidence type="ECO:0000256" key="2">
    <source>
        <dbReference type="ARBA" id="ARBA00023125"/>
    </source>
</evidence>
<evidence type="ECO:0000313" key="6">
    <source>
        <dbReference type="Proteomes" id="UP000599523"/>
    </source>
</evidence>